<evidence type="ECO:0000313" key="5">
    <source>
        <dbReference type="EMBL" id="AJD46333.1"/>
    </source>
</evidence>
<dbReference type="Proteomes" id="UP000031368">
    <property type="component" value="Plasmid pRgalR602c"/>
</dbReference>
<dbReference type="Gene3D" id="1.10.10.10">
    <property type="entry name" value="Winged helix-like DNA-binding domain superfamily/Winged helix DNA-binding domain"/>
    <property type="match status" value="1"/>
</dbReference>
<dbReference type="RefSeq" id="WP_052451900.1">
    <property type="nucleotide sequence ID" value="NZ_CP006880.1"/>
</dbReference>
<dbReference type="InterPro" id="IPR036390">
    <property type="entry name" value="WH_DNA-bd_sf"/>
</dbReference>
<evidence type="ECO:0000313" key="6">
    <source>
        <dbReference type="Proteomes" id="UP000031368"/>
    </source>
</evidence>
<dbReference type="InterPro" id="IPR000524">
    <property type="entry name" value="Tscrpt_reg_HTH_GntR"/>
</dbReference>
<keyword evidence="5" id="KW-0614">Plasmid</keyword>
<evidence type="ECO:0000256" key="1">
    <source>
        <dbReference type="ARBA" id="ARBA00023015"/>
    </source>
</evidence>
<evidence type="ECO:0000256" key="2">
    <source>
        <dbReference type="ARBA" id="ARBA00023125"/>
    </source>
</evidence>
<dbReference type="KEGG" id="rga:RGR602_PC02314"/>
<keyword evidence="3" id="KW-0804">Transcription</keyword>
<geneLocation type="plasmid" evidence="5 6">
    <name>pRgalR602c</name>
</geneLocation>
<keyword evidence="1" id="KW-0805">Transcription regulation</keyword>
<reference evidence="5 6" key="1">
    <citation type="submission" date="2013-11" db="EMBL/GenBank/DDBJ databases">
        <title>Complete genome sequence of Rhizobium gallicum bv. gallicum R602.</title>
        <authorList>
            <person name="Bustos P."/>
            <person name="Santamaria R.I."/>
            <person name="Lozano L."/>
            <person name="Acosta J.L."/>
            <person name="Ormeno-Orrillo E."/>
            <person name="Rogel M.A."/>
            <person name="Romero D."/>
            <person name="Cevallos M.A."/>
            <person name="Martinez-Romero E."/>
            <person name="Gonzalez V."/>
        </authorList>
    </citation>
    <scope>NUCLEOTIDE SEQUENCE [LARGE SCALE GENOMIC DNA]</scope>
    <source>
        <strain evidence="5 6">R602</strain>
        <plasmid evidence="5 6">pRgalR602c</plasmid>
    </source>
</reference>
<gene>
    <name evidence="5" type="ORF">RGR602_PC02314</name>
</gene>
<sequence length="371" mass="41055">MGETSKLQSYLRSVALAAEEGDRLPTVRQLMRDFSLSQQVVQRAVNDLKAEGLVDAHVGRGTFFTKSKQSDVGVSVPSPSSKKHDNAPRSVIMLRRSSSNLRGRVVLESLQDRLNSDGHVTLEVGYSDPEHAKQVLHTLPRFDACIVQNSFDIMPVDMISAIRRKTDTIIVDGAWLVGTDIDAVGFEWGQSVETAVRRLVSSGHDCIHYITTASFFLANEMGLHRWRNLRETVELADVIRPEIKIPKLPAKDYEEAAVAALVSGISESPNSQAPAVVVWGVEDGARFKNLLEQEGLAIPADLSVILLGRTDLDPEAGGFFHMVGYTTADQVDGVYGRLIERWQKRKEPYGLRLLPMREREGLSIGGPRSRE</sequence>
<accession>A0A0B4XIB8</accession>
<name>A0A0B4XIB8_9HYPH</name>
<dbReference type="SUPFAM" id="SSF46785">
    <property type="entry name" value="Winged helix' DNA-binding domain"/>
    <property type="match status" value="1"/>
</dbReference>
<proteinExistence type="predicted"/>
<protein>
    <submittedName>
        <fullName evidence="5">GntR family transcriptional regulator protein</fullName>
    </submittedName>
</protein>
<dbReference type="EMBL" id="CP006880">
    <property type="protein sequence ID" value="AJD46333.1"/>
    <property type="molecule type" value="Genomic_DNA"/>
</dbReference>
<dbReference type="HOGENOM" id="CLU_752012_0_0_5"/>
<dbReference type="Pfam" id="PF00392">
    <property type="entry name" value="GntR"/>
    <property type="match status" value="1"/>
</dbReference>
<dbReference type="SMART" id="SM00345">
    <property type="entry name" value="HTH_GNTR"/>
    <property type="match status" value="1"/>
</dbReference>
<dbReference type="Gene3D" id="3.40.50.2300">
    <property type="match status" value="2"/>
</dbReference>
<organism evidence="5 6">
    <name type="scientific">Rhizobium gallicum bv. gallicum R602sp</name>
    <dbReference type="NCBI Taxonomy" id="1041138"/>
    <lineage>
        <taxon>Bacteria</taxon>
        <taxon>Pseudomonadati</taxon>
        <taxon>Pseudomonadota</taxon>
        <taxon>Alphaproteobacteria</taxon>
        <taxon>Hyphomicrobiales</taxon>
        <taxon>Rhizobiaceae</taxon>
        <taxon>Rhizobium/Agrobacterium group</taxon>
        <taxon>Rhizobium</taxon>
    </lineage>
</organism>
<evidence type="ECO:0000256" key="3">
    <source>
        <dbReference type="ARBA" id="ARBA00023163"/>
    </source>
</evidence>
<dbReference type="GO" id="GO:0003677">
    <property type="term" value="F:DNA binding"/>
    <property type="evidence" value="ECO:0007669"/>
    <property type="project" value="UniProtKB-KW"/>
</dbReference>
<dbReference type="InterPro" id="IPR036388">
    <property type="entry name" value="WH-like_DNA-bd_sf"/>
</dbReference>
<evidence type="ECO:0000259" key="4">
    <source>
        <dbReference type="PROSITE" id="PS50949"/>
    </source>
</evidence>
<keyword evidence="6" id="KW-1185">Reference proteome</keyword>
<dbReference type="PROSITE" id="PS50949">
    <property type="entry name" value="HTH_GNTR"/>
    <property type="match status" value="1"/>
</dbReference>
<dbReference type="GO" id="GO:0003700">
    <property type="term" value="F:DNA-binding transcription factor activity"/>
    <property type="evidence" value="ECO:0007669"/>
    <property type="project" value="InterPro"/>
</dbReference>
<keyword evidence="2" id="KW-0238">DNA-binding</keyword>
<feature type="domain" description="HTH gntR-type" evidence="4">
    <location>
        <begin position="1"/>
        <end position="67"/>
    </location>
</feature>
<dbReference type="AlphaFoldDB" id="A0A0B4XIB8"/>